<keyword evidence="2 5" id="KW-0732">Signal</keyword>
<keyword evidence="4" id="KW-1015">Disulfide bond</keyword>
<dbReference type="InterPro" id="IPR016191">
    <property type="entry name" value="Ribonuclease/ribotoxin"/>
</dbReference>
<dbReference type="RefSeq" id="XP_003173612.1">
    <property type="nucleotide sequence ID" value="XM_003173564.1"/>
</dbReference>
<dbReference type="SUPFAM" id="SSF53933">
    <property type="entry name" value="Microbial ribonucleases"/>
    <property type="match status" value="1"/>
</dbReference>
<name>E4UTX6_ARTGP</name>
<dbReference type="HOGENOM" id="CLU_106852_0_0_1"/>
<evidence type="ECO:0000256" key="5">
    <source>
        <dbReference type="SAM" id="SignalP"/>
    </source>
</evidence>
<keyword evidence="7" id="KW-1185">Reference proteome</keyword>
<feature type="signal peptide" evidence="5">
    <location>
        <begin position="1"/>
        <end position="18"/>
    </location>
</feature>
<dbReference type="GO" id="GO:0003723">
    <property type="term" value="F:RNA binding"/>
    <property type="evidence" value="ECO:0007669"/>
    <property type="project" value="InterPro"/>
</dbReference>
<protein>
    <submittedName>
        <fullName evidence="6">Uncharacterized protein</fullName>
    </submittedName>
</protein>
<evidence type="ECO:0000313" key="6">
    <source>
        <dbReference type="EMBL" id="EFR00782.1"/>
    </source>
</evidence>
<evidence type="ECO:0000256" key="3">
    <source>
        <dbReference type="ARBA" id="ARBA00022801"/>
    </source>
</evidence>
<dbReference type="eggNOG" id="ENOG502SV0S">
    <property type="taxonomic scope" value="Eukaryota"/>
</dbReference>
<dbReference type="GO" id="GO:0004521">
    <property type="term" value="F:RNA endonuclease activity"/>
    <property type="evidence" value="ECO:0007669"/>
    <property type="project" value="InterPro"/>
</dbReference>
<dbReference type="OMA" id="SGYPHDF"/>
<dbReference type="VEuPathDB" id="FungiDB:MGYG_03786"/>
<reference evidence="7" key="1">
    <citation type="journal article" date="2012" name="MBio">
        <title>Comparative genome analysis of Trichophyton rubrum and related dermatophytes reveals candidate genes involved in infection.</title>
        <authorList>
            <person name="Martinez D.A."/>
            <person name="Oliver B.G."/>
            <person name="Graeser Y."/>
            <person name="Goldberg J.M."/>
            <person name="Li W."/>
            <person name="Martinez-Rossi N.M."/>
            <person name="Monod M."/>
            <person name="Shelest E."/>
            <person name="Barton R.C."/>
            <person name="Birch E."/>
            <person name="Brakhage A.A."/>
            <person name="Chen Z."/>
            <person name="Gurr S.J."/>
            <person name="Heiman D."/>
            <person name="Heitman J."/>
            <person name="Kosti I."/>
            <person name="Rossi A."/>
            <person name="Saif S."/>
            <person name="Samalova M."/>
            <person name="Saunders C.W."/>
            <person name="Shea T."/>
            <person name="Summerbell R.C."/>
            <person name="Xu J."/>
            <person name="Young S."/>
            <person name="Zeng Q."/>
            <person name="Birren B.W."/>
            <person name="Cuomo C.A."/>
            <person name="White T.C."/>
        </authorList>
    </citation>
    <scope>NUCLEOTIDE SEQUENCE [LARGE SCALE GENOMIC DNA]</scope>
    <source>
        <strain evidence="7">ATCC MYA-4604 / CBS 118893</strain>
    </source>
</reference>
<keyword evidence="3" id="KW-0378">Hydrolase</keyword>
<evidence type="ECO:0000313" key="7">
    <source>
        <dbReference type="Proteomes" id="UP000002669"/>
    </source>
</evidence>
<dbReference type="PIRSF" id="PIRSF037430">
    <property type="entry name" value="RNase_U2"/>
    <property type="match status" value="1"/>
</dbReference>
<feature type="chain" id="PRO_5003190558" evidence="5">
    <location>
        <begin position="19"/>
        <end position="153"/>
    </location>
</feature>
<dbReference type="Proteomes" id="UP000002669">
    <property type="component" value="Unassembled WGS sequence"/>
</dbReference>
<dbReference type="EMBL" id="DS989824">
    <property type="protein sequence ID" value="EFR00782.1"/>
    <property type="molecule type" value="Genomic_DNA"/>
</dbReference>
<proteinExistence type="predicted"/>
<organism evidence="7">
    <name type="scientific">Arthroderma gypseum (strain ATCC MYA-4604 / CBS 118893)</name>
    <name type="common">Microsporum gypseum</name>
    <dbReference type="NCBI Taxonomy" id="535722"/>
    <lineage>
        <taxon>Eukaryota</taxon>
        <taxon>Fungi</taxon>
        <taxon>Dikarya</taxon>
        <taxon>Ascomycota</taxon>
        <taxon>Pezizomycotina</taxon>
        <taxon>Eurotiomycetes</taxon>
        <taxon>Eurotiomycetidae</taxon>
        <taxon>Onygenales</taxon>
        <taxon>Arthrodermataceae</taxon>
        <taxon>Nannizzia</taxon>
    </lineage>
</organism>
<evidence type="ECO:0000256" key="4">
    <source>
        <dbReference type="ARBA" id="ARBA00023157"/>
    </source>
</evidence>
<gene>
    <name evidence="6" type="ORF">MGYG_03786</name>
</gene>
<dbReference type="InParanoid" id="E4UTX6"/>
<dbReference type="AlphaFoldDB" id="E4UTX6"/>
<sequence length="153" mass="17153">MVPFKAILTFALISAAVANPVEQPAAVENPLEKRDTIVQCHNVALRADQQRISVDNAKWQLGHAPIETGKSGYPHDFQNLQKLPMPQGCKNKALREYPVFMEQHKLYDYDSRPKMNPGPFRVIATKETRLFCVIISHDGQGTNPNAGNFHLCT</sequence>
<dbReference type="OrthoDB" id="4998592at2759"/>
<dbReference type="Pfam" id="PF00545">
    <property type="entry name" value="Ribonuclease"/>
    <property type="match status" value="1"/>
</dbReference>
<dbReference type="InterPro" id="IPR000026">
    <property type="entry name" value="N1-like"/>
</dbReference>
<dbReference type="GO" id="GO:0016787">
    <property type="term" value="F:hydrolase activity"/>
    <property type="evidence" value="ECO:0007669"/>
    <property type="project" value="UniProtKB-KW"/>
</dbReference>
<dbReference type="GeneID" id="10028895"/>
<dbReference type="InterPro" id="IPR048269">
    <property type="entry name" value="RNase_U2"/>
</dbReference>
<dbReference type="Gene3D" id="3.10.450.30">
    <property type="entry name" value="Microbial ribonucleases"/>
    <property type="match status" value="1"/>
</dbReference>
<evidence type="ECO:0000256" key="2">
    <source>
        <dbReference type="ARBA" id="ARBA00022729"/>
    </source>
</evidence>
<keyword evidence="1" id="KW-0540">Nuclease</keyword>
<evidence type="ECO:0000256" key="1">
    <source>
        <dbReference type="ARBA" id="ARBA00022722"/>
    </source>
</evidence>
<accession>E4UTX6</accession>